<keyword evidence="3" id="KW-0804">Transcription</keyword>
<comment type="caution">
    <text evidence="5">The sequence shown here is derived from an EMBL/GenBank/DDBJ whole genome shotgun (WGS) entry which is preliminary data.</text>
</comment>
<evidence type="ECO:0000256" key="2">
    <source>
        <dbReference type="ARBA" id="ARBA00023125"/>
    </source>
</evidence>
<gene>
    <name evidence="5" type="ORF">IAA61_11465</name>
</gene>
<dbReference type="AlphaFoldDB" id="A0A9D1ME92"/>
<dbReference type="Proteomes" id="UP000824109">
    <property type="component" value="Unassembled WGS sequence"/>
</dbReference>
<keyword evidence="2" id="KW-0238">DNA-binding</keyword>
<sequence>MANGDKIIKILNESAENIGWHNPYDQELREQDSIRRGDIDALKKCWEEKYEGSIGTLALDPLRNIKNIAIGVITLSSRSAIKGGLNPETVFSLVDAVILNIEQKLKTPEDVLETIHSTQLTLTSMVHSSHSSASFNPIISKTKDYIFRNIHGKITVSEIARWLGINRDYLSDLFKRNEKITITDYIMNQKMELCCNMLKFSDYSIQQISAYFGFCSQSHFTKQFKRITGMTPGAYRKMYSVTDFTNNI</sequence>
<dbReference type="GO" id="GO:0003700">
    <property type="term" value="F:DNA-binding transcription factor activity"/>
    <property type="evidence" value="ECO:0007669"/>
    <property type="project" value="InterPro"/>
</dbReference>
<dbReference type="PROSITE" id="PS01124">
    <property type="entry name" value="HTH_ARAC_FAMILY_2"/>
    <property type="match status" value="1"/>
</dbReference>
<keyword evidence="1" id="KW-0805">Transcription regulation</keyword>
<proteinExistence type="predicted"/>
<dbReference type="SMART" id="SM00342">
    <property type="entry name" value="HTH_ARAC"/>
    <property type="match status" value="1"/>
</dbReference>
<dbReference type="PANTHER" id="PTHR43280:SF34">
    <property type="entry name" value="ARAC-FAMILY TRANSCRIPTIONAL REGULATOR"/>
    <property type="match status" value="1"/>
</dbReference>
<dbReference type="InterPro" id="IPR020449">
    <property type="entry name" value="Tscrpt_reg_AraC-type_HTH"/>
</dbReference>
<dbReference type="PRINTS" id="PR00032">
    <property type="entry name" value="HTHARAC"/>
</dbReference>
<dbReference type="EMBL" id="DVNB01000119">
    <property type="protein sequence ID" value="HIU58413.1"/>
    <property type="molecule type" value="Genomic_DNA"/>
</dbReference>
<dbReference type="SUPFAM" id="SSF46689">
    <property type="entry name" value="Homeodomain-like"/>
    <property type="match status" value="2"/>
</dbReference>
<evidence type="ECO:0000313" key="5">
    <source>
        <dbReference type="EMBL" id="HIU58413.1"/>
    </source>
</evidence>
<dbReference type="Pfam" id="PF12833">
    <property type="entry name" value="HTH_18"/>
    <property type="match status" value="1"/>
</dbReference>
<organism evidence="5 6">
    <name type="scientific">Candidatus Ornithomonoglobus merdipullorum</name>
    <dbReference type="NCBI Taxonomy" id="2840895"/>
    <lineage>
        <taxon>Bacteria</taxon>
        <taxon>Bacillati</taxon>
        <taxon>Bacillota</taxon>
        <taxon>Clostridia</taxon>
        <taxon>Candidatus Ornithomonoglobus</taxon>
    </lineage>
</organism>
<dbReference type="GO" id="GO:0043565">
    <property type="term" value="F:sequence-specific DNA binding"/>
    <property type="evidence" value="ECO:0007669"/>
    <property type="project" value="InterPro"/>
</dbReference>
<dbReference type="PANTHER" id="PTHR43280">
    <property type="entry name" value="ARAC-FAMILY TRANSCRIPTIONAL REGULATOR"/>
    <property type="match status" value="1"/>
</dbReference>
<name>A0A9D1ME92_9FIRM</name>
<evidence type="ECO:0000259" key="4">
    <source>
        <dbReference type="PROSITE" id="PS01124"/>
    </source>
</evidence>
<evidence type="ECO:0000256" key="1">
    <source>
        <dbReference type="ARBA" id="ARBA00023015"/>
    </source>
</evidence>
<dbReference type="InterPro" id="IPR009057">
    <property type="entry name" value="Homeodomain-like_sf"/>
</dbReference>
<reference evidence="5" key="1">
    <citation type="submission" date="2020-10" db="EMBL/GenBank/DDBJ databases">
        <authorList>
            <person name="Gilroy R."/>
        </authorList>
    </citation>
    <scope>NUCLEOTIDE SEQUENCE</scope>
    <source>
        <strain evidence="5">USAMLcec3-3695</strain>
    </source>
</reference>
<dbReference type="Gene3D" id="1.10.10.60">
    <property type="entry name" value="Homeodomain-like"/>
    <property type="match status" value="2"/>
</dbReference>
<accession>A0A9D1ME92</accession>
<protein>
    <submittedName>
        <fullName evidence="5">Helix-turn-helix transcriptional regulator</fullName>
    </submittedName>
</protein>
<evidence type="ECO:0000256" key="3">
    <source>
        <dbReference type="ARBA" id="ARBA00023163"/>
    </source>
</evidence>
<evidence type="ECO:0000313" key="6">
    <source>
        <dbReference type="Proteomes" id="UP000824109"/>
    </source>
</evidence>
<dbReference type="InterPro" id="IPR018060">
    <property type="entry name" value="HTH_AraC"/>
</dbReference>
<feature type="domain" description="HTH araC/xylS-type" evidence="4">
    <location>
        <begin position="140"/>
        <end position="238"/>
    </location>
</feature>
<reference evidence="5" key="2">
    <citation type="journal article" date="2021" name="PeerJ">
        <title>Extensive microbial diversity within the chicken gut microbiome revealed by metagenomics and culture.</title>
        <authorList>
            <person name="Gilroy R."/>
            <person name="Ravi A."/>
            <person name="Getino M."/>
            <person name="Pursley I."/>
            <person name="Horton D.L."/>
            <person name="Alikhan N.F."/>
            <person name="Baker D."/>
            <person name="Gharbi K."/>
            <person name="Hall N."/>
            <person name="Watson M."/>
            <person name="Adriaenssens E.M."/>
            <person name="Foster-Nyarko E."/>
            <person name="Jarju S."/>
            <person name="Secka A."/>
            <person name="Antonio M."/>
            <person name="Oren A."/>
            <person name="Chaudhuri R.R."/>
            <person name="La Ragione R."/>
            <person name="Hildebrand F."/>
            <person name="Pallen M.J."/>
        </authorList>
    </citation>
    <scope>NUCLEOTIDE SEQUENCE</scope>
    <source>
        <strain evidence="5">USAMLcec3-3695</strain>
    </source>
</reference>